<feature type="region of interest" description="Disordered" evidence="1">
    <location>
        <begin position="39"/>
        <end position="60"/>
    </location>
</feature>
<evidence type="ECO:0008006" key="5">
    <source>
        <dbReference type="Google" id="ProtNLM"/>
    </source>
</evidence>
<name>A0A6N6M7D5_9FLAO</name>
<evidence type="ECO:0000256" key="1">
    <source>
        <dbReference type="SAM" id="MobiDB-lite"/>
    </source>
</evidence>
<evidence type="ECO:0000313" key="3">
    <source>
        <dbReference type="EMBL" id="KAB1065978.1"/>
    </source>
</evidence>
<keyword evidence="2" id="KW-1133">Transmembrane helix</keyword>
<reference evidence="3 4" key="1">
    <citation type="submission" date="2019-09" db="EMBL/GenBank/DDBJ databases">
        <title>Genomes of Cryomorphaceae.</title>
        <authorList>
            <person name="Bowman J.P."/>
        </authorList>
    </citation>
    <scope>NUCLEOTIDE SEQUENCE [LARGE SCALE GENOMIC DNA]</scope>
    <source>
        <strain evidence="3 4">KCTC 52047</strain>
    </source>
</reference>
<keyword evidence="2" id="KW-0812">Transmembrane</keyword>
<keyword evidence="2" id="KW-0472">Membrane</keyword>
<proteinExistence type="predicted"/>
<gene>
    <name evidence="3" type="ORF">F3059_00460</name>
</gene>
<evidence type="ECO:0000256" key="2">
    <source>
        <dbReference type="SAM" id="Phobius"/>
    </source>
</evidence>
<keyword evidence="4" id="KW-1185">Reference proteome</keyword>
<feature type="transmembrane region" description="Helical" evidence="2">
    <location>
        <begin position="6"/>
        <end position="23"/>
    </location>
</feature>
<organism evidence="3 4">
    <name type="scientific">Salibacter halophilus</name>
    <dbReference type="NCBI Taxonomy" id="1803916"/>
    <lineage>
        <taxon>Bacteria</taxon>
        <taxon>Pseudomonadati</taxon>
        <taxon>Bacteroidota</taxon>
        <taxon>Flavobacteriia</taxon>
        <taxon>Flavobacteriales</taxon>
        <taxon>Salibacteraceae</taxon>
        <taxon>Salibacter</taxon>
    </lineage>
</organism>
<dbReference type="Proteomes" id="UP000435357">
    <property type="component" value="Unassembled WGS sequence"/>
</dbReference>
<accession>A0A6N6M7D5</accession>
<comment type="caution">
    <text evidence="3">The sequence shown here is derived from an EMBL/GenBank/DDBJ whole genome shotgun (WGS) entry which is preliminary data.</text>
</comment>
<sequence length="60" mass="6535">METFNIIAGICSILGLLIALFVANKVITIKKTINDNSTNKVKQSKNKVKNGDMAGRDVNK</sequence>
<dbReference type="AlphaFoldDB" id="A0A6N6M7D5"/>
<protein>
    <recommendedName>
        <fullName evidence="5">DUF2897 family protein</fullName>
    </recommendedName>
</protein>
<dbReference type="RefSeq" id="WP_151165966.1">
    <property type="nucleotide sequence ID" value="NZ_WACR01000001.1"/>
</dbReference>
<dbReference type="OrthoDB" id="9896585at2"/>
<dbReference type="EMBL" id="WACR01000001">
    <property type="protein sequence ID" value="KAB1065978.1"/>
    <property type="molecule type" value="Genomic_DNA"/>
</dbReference>
<evidence type="ECO:0000313" key="4">
    <source>
        <dbReference type="Proteomes" id="UP000435357"/>
    </source>
</evidence>